<evidence type="ECO:0008006" key="4">
    <source>
        <dbReference type="Google" id="ProtNLM"/>
    </source>
</evidence>
<gene>
    <name evidence="2" type="ORF">A2678_00915</name>
</gene>
<keyword evidence="1" id="KW-0472">Membrane</keyword>
<keyword evidence="1" id="KW-1133">Transmembrane helix</keyword>
<comment type="caution">
    <text evidence="2">The sequence shown here is derived from an EMBL/GenBank/DDBJ whole genome shotgun (WGS) entry which is preliminary data.</text>
</comment>
<dbReference type="EMBL" id="MFKU01000004">
    <property type="protein sequence ID" value="OGG49174.1"/>
    <property type="molecule type" value="Genomic_DNA"/>
</dbReference>
<reference evidence="2 3" key="1">
    <citation type="journal article" date="2016" name="Nat. Commun.">
        <title>Thousands of microbial genomes shed light on interconnected biogeochemical processes in an aquifer system.</title>
        <authorList>
            <person name="Anantharaman K."/>
            <person name="Brown C.T."/>
            <person name="Hug L.A."/>
            <person name="Sharon I."/>
            <person name="Castelle C.J."/>
            <person name="Probst A.J."/>
            <person name="Thomas B.C."/>
            <person name="Singh A."/>
            <person name="Wilkins M.J."/>
            <person name="Karaoz U."/>
            <person name="Brodie E.L."/>
            <person name="Williams K.H."/>
            <person name="Hubbard S.S."/>
            <person name="Banfield J.F."/>
        </authorList>
    </citation>
    <scope>NUCLEOTIDE SEQUENCE [LARGE SCALE GENOMIC DNA]</scope>
</reference>
<evidence type="ECO:0000313" key="3">
    <source>
        <dbReference type="Proteomes" id="UP000178815"/>
    </source>
</evidence>
<sequence>MKNSQRAVPTVRQGFIVPVLLLIIAALLIGGGAYVYVKNQKSVQPAQSNTQATSTPSQSSTVTQNGVANLKTYTDRRYRFSFSYPTDFALSNDLTSAAIPQSYSLNCTDIGGSNAPLCLWYIGKQTSDGFDAADLEVSISTLATATECTETRERYGQKTQQKSINGITYYYDLAGGAAVGHYLSTHQYRTYKNGACLTISLNVDSNPGKLEKGLDAKFLNMMFEKLEAVFDTFKFN</sequence>
<dbReference type="Proteomes" id="UP000178815">
    <property type="component" value="Unassembled WGS sequence"/>
</dbReference>
<dbReference type="AlphaFoldDB" id="A0A1F6CIT6"/>
<dbReference type="STRING" id="1798481.A2678_00915"/>
<organism evidence="2 3">
    <name type="scientific">Candidatus Kaiserbacteria bacterium RIFCSPHIGHO2_01_FULL_53_31</name>
    <dbReference type="NCBI Taxonomy" id="1798481"/>
    <lineage>
        <taxon>Bacteria</taxon>
        <taxon>Candidatus Kaiseribacteriota</taxon>
    </lineage>
</organism>
<name>A0A1F6CIT6_9BACT</name>
<protein>
    <recommendedName>
        <fullName evidence="4">PsbP C-terminal domain-containing protein</fullName>
    </recommendedName>
</protein>
<evidence type="ECO:0000256" key="1">
    <source>
        <dbReference type="SAM" id="Phobius"/>
    </source>
</evidence>
<evidence type="ECO:0000313" key="2">
    <source>
        <dbReference type="EMBL" id="OGG49174.1"/>
    </source>
</evidence>
<keyword evidence="1" id="KW-0812">Transmembrane</keyword>
<accession>A0A1F6CIT6</accession>
<feature type="transmembrane region" description="Helical" evidence="1">
    <location>
        <begin position="15"/>
        <end position="37"/>
    </location>
</feature>
<proteinExistence type="predicted"/>